<name>A0A8J7FQX7_9GAMM</name>
<proteinExistence type="inferred from homology"/>
<evidence type="ECO:0000256" key="2">
    <source>
        <dbReference type="SAM" id="Coils"/>
    </source>
</evidence>
<comment type="similarity">
    <text evidence="1">Belongs to the outer membrane factor (OMF) (TC 1.B.17) family.</text>
</comment>
<dbReference type="InterPro" id="IPR003423">
    <property type="entry name" value="OMP_efflux"/>
</dbReference>
<evidence type="ECO:0000256" key="3">
    <source>
        <dbReference type="SAM" id="SignalP"/>
    </source>
</evidence>
<dbReference type="InterPro" id="IPR010131">
    <property type="entry name" value="MdtP/NodT-like"/>
</dbReference>
<evidence type="ECO:0000313" key="5">
    <source>
        <dbReference type="Proteomes" id="UP000640333"/>
    </source>
</evidence>
<dbReference type="EMBL" id="JADEYS010000001">
    <property type="protein sequence ID" value="MBE9395745.1"/>
    <property type="molecule type" value="Genomic_DNA"/>
</dbReference>
<evidence type="ECO:0000313" key="4">
    <source>
        <dbReference type="EMBL" id="MBE9395745.1"/>
    </source>
</evidence>
<feature type="coiled-coil region" evidence="2">
    <location>
        <begin position="136"/>
        <end position="194"/>
    </location>
</feature>
<comment type="caution">
    <text evidence="4">The sequence shown here is derived from an EMBL/GenBank/DDBJ whole genome shotgun (WGS) entry which is preliminary data.</text>
</comment>
<keyword evidence="5" id="KW-1185">Reference proteome</keyword>
<keyword evidence="2" id="KW-0175">Coiled coil</keyword>
<keyword evidence="3" id="KW-0732">Signal</keyword>
<protein>
    <submittedName>
        <fullName evidence="4">TolC family protein</fullName>
    </submittedName>
</protein>
<feature type="chain" id="PRO_5035238525" evidence="3">
    <location>
        <begin position="22"/>
        <end position="430"/>
    </location>
</feature>
<organism evidence="4 5">
    <name type="scientific">Pontibacterium sinense</name>
    <dbReference type="NCBI Taxonomy" id="2781979"/>
    <lineage>
        <taxon>Bacteria</taxon>
        <taxon>Pseudomonadati</taxon>
        <taxon>Pseudomonadota</taxon>
        <taxon>Gammaproteobacteria</taxon>
        <taxon>Oceanospirillales</taxon>
        <taxon>Oceanospirillaceae</taxon>
        <taxon>Pontibacterium</taxon>
    </lineage>
</organism>
<evidence type="ECO:0000256" key="1">
    <source>
        <dbReference type="ARBA" id="ARBA00007613"/>
    </source>
</evidence>
<reference evidence="4" key="1">
    <citation type="submission" date="2020-10" db="EMBL/GenBank/DDBJ databases">
        <title>Bacterium isolated from coastal waters sediment.</title>
        <authorList>
            <person name="Chen R.-J."/>
            <person name="Lu D.-C."/>
            <person name="Zhu K.-L."/>
            <person name="Du Z.-J."/>
        </authorList>
    </citation>
    <scope>NUCLEOTIDE SEQUENCE</scope>
    <source>
        <strain evidence="4">N1Y112</strain>
    </source>
</reference>
<dbReference type="RefSeq" id="WP_193951304.1">
    <property type="nucleotide sequence ID" value="NZ_JADEYS010000001.1"/>
</dbReference>
<dbReference type="SUPFAM" id="SSF56954">
    <property type="entry name" value="Outer membrane efflux proteins (OEP)"/>
    <property type="match status" value="1"/>
</dbReference>
<dbReference type="GO" id="GO:0015562">
    <property type="term" value="F:efflux transmembrane transporter activity"/>
    <property type="evidence" value="ECO:0007669"/>
    <property type="project" value="InterPro"/>
</dbReference>
<dbReference type="Proteomes" id="UP000640333">
    <property type="component" value="Unassembled WGS sequence"/>
</dbReference>
<feature type="signal peptide" evidence="3">
    <location>
        <begin position="1"/>
        <end position="21"/>
    </location>
</feature>
<gene>
    <name evidence="4" type="ORF">IOQ59_00580</name>
</gene>
<dbReference type="Gene3D" id="1.20.1600.10">
    <property type="entry name" value="Outer membrane efflux proteins (OEP)"/>
    <property type="match status" value="1"/>
</dbReference>
<dbReference type="PANTHER" id="PTHR30203">
    <property type="entry name" value="OUTER MEMBRANE CATION EFFLUX PROTEIN"/>
    <property type="match status" value="1"/>
</dbReference>
<dbReference type="Pfam" id="PF02321">
    <property type="entry name" value="OEP"/>
    <property type="match status" value="1"/>
</dbReference>
<dbReference type="AlphaFoldDB" id="A0A8J7FQX7"/>
<accession>A0A8J7FQX7</accession>
<sequence>MRFCIPTIFAAAIAITLPVQADLRLQDAVAEAIHSDHWARSNNFQEQALRSQALASGQLPDPKLRLALANLPTDTFDFDQENMTQLQVGLSQQFPRGDSLKIRQQQLGQQADKGPIQRRLRAAKLKQQVSNRWLKLHALQEQLMLLENNRHLFQELVDISRANFRSGKARRFEVIDAELQITRLNDRITRMQQQDAVLRGQLNRWLPQAMSAESLPISLPEIKPLLALDNVSALQSAVQSHPQLQLLAQDVEIRQRGIELADQAYRPGFRLDTSYGLRDDMPNGRDRADFFSVALTFDLPLFPEKRQDAKRNAAVQQREAAREDRLLSLREYEAELHQAISNYRGLQQRLAIYNQDYLRQLREKRIAAIRSYAAADGRFSDVAAAAMGELETKLMKVQLEHQQAQMITNMNYWLAGADPLLMANEGEVNP</sequence>